<reference evidence="1 2" key="1">
    <citation type="journal article" date="2016" name="Mol. Biol. Evol.">
        <title>Comparative Genomics of Early-Diverging Mushroom-Forming Fungi Provides Insights into the Origins of Lignocellulose Decay Capabilities.</title>
        <authorList>
            <person name="Nagy L.G."/>
            <person name="Riley R."/>
            <person name="Tritt A."/>
            <person name="Adam C."/>
            <person name="Daum C."/>
            <person name="Floudas D."/>
            <person name="Sun H."/>
            <person name="Yadav J.S."/>
            <person name="Pangilinan J."/>
            <person name="Larsson K.H."/>
            <person name="Matsuura K."/>
            <person name="Barry K."/>
            <person name="Labutti K."/>
            <person name="Kuo R."/>
            <person name="Ohm R.A."/>
            <person name="Bhattacharya S.S."/>
            <person name="Shirouzu T."/>
            <person name="Yoshinaga Y."/>
            <person name="Martin F.M."/>
            <person name="Grigoriev I.V."/>
            <person name="Hibbett D.S."/>
        </authorList>
    </citation>
    <scope>NUCLEOTIDE SEQUENCE [LARGE SCALE GENOMIC DNA]</scope>
    <source>
        <strain evidence="1 2">HHB14362 ss-1</strain>
    </source>
</reference>
<dbReference type="OrthoDB" id="202537at2759"/>
<organism evidence="1 2">
    <name type="scientific">Neolentinus lepideus HHB14362 ss-1</name>
    <dbReference type="NCBI Taxonomy" id="1314782"/>
    <lineage>
        <taxon>Eukaryota</taxon>
        <taxon>Fungi</taxon>
        <taxon>Dikarya</taxon>
        <taxon>Basidiomycota</taxon>
        <taxon>Agaricomycotina</taxon>
        <taxon>Agaricomycetes</taxon>
        <taxon>Gloeophyllales</taxon>
        <taxon>Gloeophyllaceae</taxon>
        <taxon>Neolentinus</taxon>
    </lineage>
</organism>
<protein>
    <submittedName>
        <fullName evidence="1">Glycoside hydrolase family 32 protein</fullName>
    </submittedName>
</protein>
<gene>
    <name evidence="1" type="ORF">NEOLEDRAFT_1033011</name>
</gene>
<dbReference type="Proteomes" id="UP000076761">
    <property type="component" value="Unassembled WGS sequence"/>
</dbReference>
<dbReference type="AlphaFoldDB" id="A0A165QBY1"/>
<sequence length="63" mass="6638">IYLLAISCYFGAPLGGSVSQYIPGSFSGTHLTPTDGATHLSDFGKDSYIGQFSYGSPSTEQEI</sequence>
<dbReference type="EMBL" id="KV425598">
    <property type="protein sequence ID" value="KZT22204.1"/>
    <property type="molecule type" value="Genomic_DNA"/>
</dbReference>
<dbReference type="InParanoid" id="A0A165QBY1"/>
<proteinExistence type="predicted"/>
<feature type="non-terminal residue" evidence="1">
    <location>
        <position position="1"/>
    </location>
</feature>
<feature type="non-terminal residue" evidence="1">
    <location>
        <position position="63"/>
    </location>
</feature>
<name>A0A165QBY1_9AGAM</name>
<evidence type="ECO:0000313" key="1">
    <source>
        <dbReference type="EMBL" id="KZT22204.1"/>
    </source>
</evidence>
<accession>A0A165QBY1</accession>
<dbReference type="STRING" id="1314782.A0A165QBY1"/>
<evidence type="ECO:0000313" key="2">
    <source>
        <dbReference type="Proteomes" id="UP000076761"/>
    </source>
</evidence>
<keyword evidence="2" id="KW-1185">Reference proteome</keyword>
<dbReference type="GO" id="GO:0016787">
    <property type="term" value="F:hydrolase activity"/>
    <property type="evidence" value="ECO:0007669"/>
    <property type="project" value="UniProtKB-KW"/>
</dbReference>
<keyword evidence="1" id="KW-0378">Hydrolase</keyword>